<dbReference type="AlphaFoldDB" id="A0A6C0EHX1"/>
<name>A0A6C0EHX1_9ZZZZ</name>
<protein>
    <submittedName>
        <fullName evidence="1">Uncharacterized protein</fullName>
    </submittedName>
</protein>
<accession>A0A6C0EHX1</accession>
<dbReference type="EMBL" id="MN738863">
    <property type="protein sequence ID" value="QHT28578.1"/>
    <property type="molecule type" value="Genomic_DNA"/>
</dbReference>
<reference evidence="1" key="1">
    <citation type="journal article" date="2020" name="Nature">
        <title>Giant virus diversity and host interactions through global metagenomics.</title>
        <authorList>
            <person name="Schulz F."/>
            <person name="Roux S."/>
            <person name="Paez-Espino D."/>
            <person name="Jungbluth S."/>
            <person name="Walsh D.A."/>
            <person name="Denef V.J."/>
            <person name="McMahon K.D."/>
            <person name="Konstantinidis K.T."/>
            <person name="Eloe-Fadrosh E.A."/>
            <person name="Kyrpides N.C."/>
            <person name="Woyke T."/>
        </authorList>
    </citation>
    <scope>NUCLEOTIDE SEQUENCE</scope>
    <source>
        <strain evidence="1">GVMAG-M-3300001351-8</strain>
    </source>
</reference>
<evidence type="ECO:0000313" key="1">
    <source>
        <dbReference type="EMBL" id="QHT28578.1"/>
    </source>
</evidence>
<sequence>MSLLSAFNTQLVNLSDNLCEMYPGDTDIHFTNSSLHLFKKSNPRQLYTMCNKYIKIYHKKILDKDDGFFLKNDFNEHYEDNGLGDNKNIENIINNLKKYWTVMDDDSKENIWKYLQVLVVLNDKLEK</sequence>
<proteinExistence type="predicted"/>
<organism evidence="1">
    <name type="scientific">viral metagenome</name>
    <dbReference type="NCBI Taxonomy" id="1070528"/>
    <lineage>
        <taxon>unclassified sequences</taxon>
        <taxon>metagenomes</taxon>
        <taxon>organismal metagenomes</taxon>
    </lineage>
</organism>